<dbReference type="SMART" id="SM00825">
    <property type="entry name" value="PKS_KS"/>
    <property type="match status" value="1"/>
</dbReference>
<organism evidence="8 9">
    <name type="scientific">Paramuricea clavata</name>
    <name type="common">Red gorgonian</name>
    <name type="synonym">Violescent sea-whip</name>
    <dbReference type="NCBI Taxonomy" id="317549"/>
    <lineage>
        <taxon>Eukaryota</taxon>
        <taxon>Metazoa</taxon>
        <taxon>Cnidaria</taxon>
        <taxon>Anthozoa</taxon>
        <taxon>Octocorallia</taxon>
        <taxon>Malacalcyonacea</taxon>
        <taxon>Plexauridae</taxon>
        <taxon>Paramuricea</taxon>
    </lineage>
</organism>
<dbReference type="Gene3D" id="3.90.180.10">
    <property type="entry name" value="Medium-chain alcohol dehydrogenases, catalytic domain"/>
    <property type="match status" value="1"/>
</dbReference>
<dbReference type="InterPro" id="IPR053958">
    <property type="entry name" value="HMGCR/SNAP/NPC1-like_SSD"/>
</dbReference>
<dbReference type="Pfam" id="PF14765">
    <property type="entry name" value="PS-DH"/>
    <property type="match status" value="1"/>
</dbReference>
<dbReference type="InterPro" id="IPR049551">
    <property type="entry name" value="PKS_DH_C"/>
</dbReference>
<dbReference type="SUPFAM" id="SSF52151">
    <property type="entry name" value="FabD/lysophospholipase-like"/>
    <property type="match status" value="1"/>
</dbReference>
<dbReference type="InterPro" id="IPR016035">
    <property type="entry name" value="Acyl_Trfase/lysoPLipase"/>
</dbReference>
<dbReference type="Proteomes" id="UP001152795">
    <property type="component" value="Unassembled WGS sequence"/>
</dbReference>
<evidence type="ECO:0000256" key="1">
    <source>
        <dbReference type="ARBA" id="ARBA00022450"/>
    </source>
</evidence>
<dbReference type="UniPathway" id="UPA00094"/>
<dbReference type="InterPro" id="IPR016036">
    <property type="entry name" value="Malonyl_transacylase_ACP-bd"/>
</dbReference>
<dbReference type="InterPro" id="IPR020841">
    <property type="entry name" value="PKS_Beta-ketoAc_synthase_dom"/>
</dbReference>
<feature type="non-terminal residue" evidence="8">
    <location>
        <position position="2807"/>
    </location>
</feature>
<dbReference type="InterPro" id="IPR049900">
    <property type="entry name" value="PKS_mFAS_DH"/>
</dbReference>
<dbReference type="Pfam" id="PF21089">
    <property type="entry name" value="PKS_DH_N"/>
    <property type="match status" value="1"/>
</dbReference>
<proteinExistence type="predicted"/>
<dbReference type="GO" id="GO:0004312">
    <property type="term" value="F:fatty acid synthase activity"/>
    <property type="evidence" value="ECO:0007669"/>
    <property type="project" value="TreeGrafter"/>
</dbReference>
<evidence type="ECO:0000259" key="5">
    <source>
        <dbReference type="PROSITE" id="PS50156"/>
    </source>
</evidence>
<dbReference type="GO" id="GO:0004315">
    <property type="term" value="F:3-oxoacyl-[acyl-carrier-protein] synthase activity"/>
    <property type="evidence" value="ECO:0007669"/>
    <property type="project" value="InterPro"/>
</dbReference>
<keyword evidence="9" id="KW-1185">Reference proteome</keyword>
<evidence type="ECO:0000256" key="4">
    <source>
        <dbReference type="PROSITE-ProRule" id="PRU01363"/>
    </source>
</evidence>
<dbReference type="SUPFAM" id="SSF82866">
    <property type="entry name" value="Multidrug efflux transporter AcrB transmembrane domain"/>
    <property type="match status" value="2"/>
</dbReference>
<feature type="active site" description="Proton acceptor; for dehydratase activity" evidence="4">
    <location>
        <position position="1855"/>
    </location>
</feature>
<gene>
    <name evidence="8" type="ORF">PACLA_8A046464</name>
</gene>
<dbReference type="OrthoDB" id="5963712at2759"/>
<comment type="caution">
    <text evidence="8">The sequence shown here is derived from an EMBL/GenBank/DDBJ whole genome shotgun (WGS) entry which is preliminary data.</text>
</comment>
<dbReference type="Gene3D" id="3.40.47.10">
    <property type="match status" value="1"/>
</dbReference>
<dbReference type="Pfam" id="PF12349">
    <property type="entry name" value="Sterol-sensing"/>
    <property type="match status" value="1"/>
</dbReference>
<protein>
    <submittedName>
        <fullName evidence="8">Phthiocerol synthesis polyketide synthase type I</fullName>
    </submittedName>
</protein>
<dbReference type="InterPro" id="IPR050091">
    <property type="entry name" value="PKS_NRPS_Biosynth_Enz"/>
</dbReference>
<dbReference type="PROSITE" id="PS50156">
    <property type="entry name" value="SSD"/>
    <property type="match status" value="1"/>
</dbReference>
<dbReference type="PANTHER" id="PTHR43775:SF37">
    <property type="entry name" value="SI:DKEY-61P9.11"/>
    <property type="match status" value="1"/>
</dbReference>
<dbReference type="PROSITE" id="PS00606">
    <property type="entry name" value="KS3_1"/>
    <property type="match status" value="1"/>
</dbReference>
<feature type="region of interest" description="N-terminal hotdog fold" evidence="4">
    <location>
        <begin position="1822"/>
        <end position="1950"/>
    </location>
</feature>
<dbReference type="InterPro" id="IPR016039">
    <property type="entry name" value="Thiolase-like"/>
</dbReference>
<keyword evidence="2" id="KW-0597">Phosphoprotein</keyword>
<dbReference type="PROSITE" id="PS52004">
    <property type="entry name" value="KS3_2"/>
    <property type="match status" value="1"/>
</dbReference>
<dbReference type="InterPro" id="IPR014043">
    <property type="entry name" value="Acyl_transferase_dom"/>
</dbReference>
<feature type="region of interest" description="C-terminal hotdog fold" evidence="4">
    <location>
        <begin position="1970"/>
        <end position="2112"/>
    </location>
</feature>
<dbReference type="InterPro" id="IPR014031">
    <property type="entry name" value="Ketoacyl_synth_C"/>
</dbReference>
<reference evidence="8" key="1">
    <citation type="submission" date="2020-04" db="EMBL/GenBank/DDBJ databases">
        <authorList>
            <person name="Alioto T."/>
            <person name="Alioto T."/>
            <person name="Gomez Garrido J."/>
        </authorList>
    </citation>
    <scope>NUCLEOTIDE SEQUENCE</scope>
    <source>
        <strain evidence="8">A484AB</strain>
    </source>
</reference>
<dbReference type="GO" id="GO:0006633">
    <property type="term" value="P:fatty acid biosynthetic process"/>
    <property type="evidence" value="ECO:0007669"/>
    <property type="project" value="UniProtKB-UniPathway"/>
</dbReference>
<dbReference type="InterPro" id="IPR001227">
    <property type="entry name" value="Ac_transferase_dom_sf"/>
</dbReference>
<sequence length="2807" mass="314274">MNYEPFRVGVHNFVKDAYKERIKLSDKGNIDTAVEYVDLSDERPRSRFGARLLHHLAWLQKFFLVLLEKSLEKYALSISRRPFHVIFVSLFLAIVLTCGFVKLEVEKNVKYLFLPEDSEASQDIQKARNFGFELEFRQEEVIFLSKYNKSVLSQECVAEMIDLHKIITQIKLYDEYCFKPNQNSGCASINLLEIFGYQKKHLVNISRRIETILQTDSFLMSNGRRLQDNFDQIFAKSVSNGSLGHASALRIVYFMKEYPRGKEGREGILEWENIFLNEVSSFTESTTCANIVYVAERSLDNSVSETTGSDIKFFALTFAIMVVFSGIVNGRCADVRFGHQLLGLGSLLSIYLGITAAFGFLMYLGVPVVSMVGVLPFLVVSIGINDAFIILQELNQMVDQNIPAMHMLSGTMARSGPNTIVTTLTNLVVFAVSRRSIFPAIRLFCTYAALTIWSTFFMLVTFFVGCMWFDIKRITVHARDFLPCLMTYPPTEDRTGIRTNRFDNIMRAWGKVITSSPGKVMVCLCSLLLLSGGIYGALNIDTSFNKQLLTSEDSDYQKFMRVSEENFHLNIEVNIIFPGHMDISSQEIQKMYIIVENLAKNNAHFISGSISWLSEYLLWAKKENIDINDTRIFHKTLLDFISLPKYGRFAQDLIFSENKTNLKASKVLVYSKSSPDSIIQSNMMVSIRGDLSRSTSSTDVDAFAVALPFIYFEQYTHVLNETIRNLIVAGILILLISSIFLNNFVIIICLLCGFLALVLELLGLMYLWNVSVNSLSMIYLVMALVFFADYNGHVAYHFVSSKATSTELRVIDALGKFGGRVFLAGLSTFLGIMPTGFPTSTIFQSFFKVFVGIVVLGLLHGLAILPVYLTLLGKIFDFREMNIDSIIIKWFKHARKQKSHKTKNPNSSEHVAKAKNSIPVAIIGIGCRFPAGANSKDEFWDMLVDGRCGIGSYPTNRPNSREFIDCFNLGKETPGKHYVLKGGFLENITGFDAPFFGISPTECRSMDPQQRILLQVVYEAIEDAGIRLDDLQQCRTGVYVGLMNLEYSSLVLDSSNIRKIDQFSSTGCAMSVLANRISFSLNLTGPSLTLDTACSSSLVAFDVAFGHLQTGECDVAIVCAANILLMGNKFHTACCRTGLLAQDGRCKSFDIKGDGYGRGEGVAAVVIKPTKIALDDRDDIYAEAVACGVNNDGQTAIPMTAPSEVTQSVLFQRVLQESGFCKDDIQYVEAHGTGTAVGDVVEMGSLATVYGNSSKRILRLGSVKSNINHTESTAGLAGLIKTCLMIKYGQFVPTINVGEVKPQLKMTARGMMVQVCNEPWNTEGGKPRTAAVSSYGFGGANAHVIVREVTNNTATVIPNRSTSSRVMTLSAASKDALRAMARKVSRSFKEKPDDDELLKDNICYSLNERYTVHSHRLALSFSSFEDAAKVLEKFANQEKGWEELVATGDVTKTRNKVVFLYGGQGAQWYGMAREMLLHEPKFRESIEKIDALLRRYKASWSLITELNKPEETTRLHENSIGQTAVFAIHFALTKLLESWGVTPSAVLGHSLGEISAAWACGALRLDKALQLVLFRSLLHEQCSPTGCMAAIGLSYEDARSTLQDLELENEVDIAVVNSPGNVVLAGDKTSMEFVENHLKVARSDVFWKKLATTRAYHSREMEEIKQSYFKLTSEFNVGQTSSNIPFYSTVAGTRLSDGYDFFIEINTAPQLSYHVSQTWSHKQTPISISANNDVVVVQTLPKRSASQQHLSFLQNCVARLFTNGVPLSWNKVQGSGSKSFFPRPTYPWQETEFWYRDEHPSEFVTFLDEQNAKEDKRIVTFHPLLGKTVPTETFTGLHARESEINLHNVSYINDHKFAESSDPVIPAAVYIEIILAMSIHLSPNAAPDVLNISFNNMLTISNNDSHRIRTRLLPKECHGEENQFQITIVQDNENEIVLSEGSIQLGVNDGYRSEESSQGNPTNLKHYKCEMSKWSKDDLEKQREKLGFAFGPQFNLITDAWSNGTEALALICPSEEINKEASAYIIHPSVIDASFQTTLLVKGLEAKSVPQKIARITIVQKPTCIEQFYAHTKIVESETTPICNITLMDRYARPVMIIEKLITAEIAADKSKATFENTSFAVGWEKLTSETPPMSQNNVWLLLRDQSKFAERFSQNIPPDESVHFVDIPDTSDKTRNVFCEALDEVLSKMKSNEKLLVINFWPVDASKFDADTHNFDATHGLAFESCLLISQEIIKREAFAKSIQLVFVTSGVVTIPQPDRHPTIVSSGAFPWSASVFGFRRTFSEEITAPNAFVVDLPNDPCDDDFYTMVEDMRKATMEEELVYRDGFCYVNRFRKLDLDGGNFTKEESPVTQDGAQKPFKMTKMPGQWFLQKTSNERIKGEMKIEVYFACPILHKPWLDLKTNDRVTFAGKFCNRHKEEQNCFVVGVCKIDDLGSYVDGEKCCFTEIKDNITAQQAASLGFPLTMSYHILINLLRNMQRKKVLIHHQSEEVCCIFACVAMSLDINVVCLVKDGSSKDRIKKFGGISVITAEEMARSELNGTSSMDLDAVCLLSETSTHVCRPIMKRLKPGASVIIVYGEENVKFNPFIHGKDVQCSMTSLEDITDNSESFSKLLVTCCSVLKSRGLMERILKLSPLVSSIYDVTNDEFKNTNSYLEREKEICFHTVSLKPKHTPEKAVFYSLPIDTSGLKDDRTYLVIGGVRGFGFEVAKWMVENGAKTVICTARSVPSEEKKADVQRLQRETGSQILLRQADVTSWKDMNVIKEELDRLPAVAGIVFTAMVLEDQLLKDADMKTCKKVVETKVK</sequence>
<dbReference type="InterPro" id="IPR000731">
    <property type="entry name" value="SSD"/>
</dbReference>
<keyword evidence="1" id="KW-0596">Phosphopantetheine</keyword>
<dbReference type="InterPro" id="IPR032821">
    <property type="entry name" value="PKS_assoc"/>
</dbReference>
<dbReference type="Gene3D" id="3.40.50.720">
    <property type="entry name" value="NAD(P)-binding Rossmann-like Domain"/>
    <property type="match status" value="3"/>
</dbReference>
<evidence type="ECO:0000313" key="9">
    <source>
        <dbReference type="Proteomes" id="UP001152795"/>
    </source>
</evidence>
<dbReference type="PROSITE" id="PS52019">
    <property type="entry name" value="PKS_MFAS_DH"/>
    <property type="match status" value="1"/>
</dbReference>
<dbReference type="InterPro" id="IPR042104">
    <property type="entry name" value="PKS_dehydratase_sf"/>
</dbReference>
<evidence type="ECO:0000313" key="8">
    <source>
        <dbReference type="EMBL" id="CAB4023378.1"/>
    </source>
</evidence>
<dbReference type="Gene3D" id="3.30.70.3290">
    <property type="match status" value="2"/>
</dbReference>
<dbReference type="Pfam" id="PF08659">
    <property type="entry name" value="KR"/>
    <property type="match status" value="1"/>
</dbReference>
<dbReference type="InterPro" id="IPR013968">
    <property type="entry name" value="PKS_KR"/>
</dbReference>
<feature type="domain" description="PKS/mFAS DH" evidence="7">
    <location>
        <begin position="1822"/>
        <end position="2112"/>
    </location>
</feature>
<evidence type="ECO:0000256" key="2">
    <source>
        <dbReference type="ARBA" id="ARBA00022553"/>
    </source>
</evidence>
<dbReference type="SUPFAM" id="SSF53901">
    <property type="entry name" value="Thiolase-like"/>
    <property type="match status" value="1"/>
</dbReference>
<evidence type="ECO:0000256" key="3">
    <source>
        <dbReference type="ARBA" id="ARBA00022679"/>
    </source>
</evidence>
<feature type="domain" description="Ketosynthase family 3 (KS3)" evidence="6">
    <location>
        <begin position="917"/>
        <end position="1348"/>
    </location>
</feature>
<dbReference type="InterPro" id="IPR018201">
    <property type="entry name" value="Ketoacyl_synth_AS"/>
</dbReference>
<dbReference type="InterPro" id="IPR036291">
    <property type="entry name" value="NAD(P)-bd_dom_sf"/>
</dbReference>
<name>A0A6S7KSJ8_PARCT</name>
<dbReference type="InterPro" id="IPR049552">
    <property type="entry name" value="PKS_DH_N"/>
</dbReference>
<evidence type="ECO:0000259" key="6">
    <source>
        <dbReference type="PROSITE" id="PS52004"/>
    </source>
</evidence>
<dbReference type="SUPFAM" id="SSF51735">
    <property type="entry name" value="NAD(P)-binding Rossmann-fold domains"/>
    <property type="match status" value="2"/>
</dbReference>
<dbReference type="Pfam" id="PF00109">
    <property type="entry name" value="ketoacyl-synt"/>
    <property type="match status" value="1"/>
</dbReference>
<dbReference type="EMBL" id="CACRXK020012471">
    <property type="protein sequence ID" value="CAB4023378.1"/>
    <property type="molecule type" value="Genomic_DNA"/>
</dbReference>
<feature type="domain" description="SSD" evidence="5">
    <location>
        <begin position="342"/>
        <end position="469"/>
    </location>
</feature>
<dbReference type="Pfam" id="PF16197">
    <property type="entry name" value="KAsynt_C_assoc"/>
    <property type="match status" value="1"/>
</dbReference>
<dbReference type="Gene3D" id="3.40.366.10">
    <property type="entry name" value="Malonyl-Coenzyme A Acyl Carrier Protein, domain 2"/>
    <property type="match status" value="2"/>
</dbReference>
<dbReference type="SMART" id="SM00827">
    <property type="entry name" value="PKS_AT"/>
    <property type="match status" value="1"/>
</dbReference>
<dbReference type="Pfam" id="PF02801">
    <property type="entry name" value="Ketoacyl-synt_C"/>
    <property type="match status" value="1"/>
</dbReference>
<dbReference type="InterPro" id="IPR014030">
    <property type="entry name" value="Ketoacyl_synth_N"/>
</dbReference>
<dbReference type="Pfam" id="PF00698">
    <property type="entry name" value="Acyl_transf_1"/>
    <property type="match status" value="1"/>
</dbReference>
<dbReference type="PANTHER" id="PTHR43775">
    <property type="entry name" value="FATTY ACID SYNTHASE"/>
    <property type="match status" value="1"/>
</dbReference>
<dbReference type="CDD" id="cd00833">
    <property type="entry name" value="PKS"/>
    <property type="match status" value="1"/>
</dbReference>
<evidence type="ECO:0000259" key="7">
    <source>
        <dbReference type="PROSITE" id="PS52019"/>
    </source>
</evidence>
<dbReference type="SUPFAM" id="SSF55048">
    <property type="entry name" value="Probable ACP-binding domain of malonyl-CoA ACP transacylase"/>
    <property type="match status" value="1"/>
</dbReference>
<dbReference type="Gene3D" id="1.20.1640.10">
    <property type="entry name" value="Multidrug efflux transporter AcrB transmembrane domain"/>
    <property type="match status" value="2"/>
</dbReference>
<dbReference type="Gene3D" id="3.10.129.110">
    <property type="entry name" value="Polyketide synthase dehydratase"/>
    <property type="match status" value="1"/>
</dbReference>
<accession>A0A6S7KSJ8</accession>
<feature type="active site" description="Proton donor; for dehydratase activity" evidence="4">
    <location>
        <position position="2032"/>
    </location>
</feature>
<keyword evidence="3" id="KW-0808">Transferase</keyword>